<dbReference type="Pfam" id="PF20801">
    <property type="entry name" value="MAML1_3_TAD2"/>
    <property type="match status" value="2"/>
</dbReference>
<comment type="subcellular location">
    <subcellularLocation>
        <location evidence="1">Nucleus speckle</location>
    </subcellularLocation>
</comment>
<feature type="compositionally biased region" description="Basic residues" evidence="8">
    <location>
        <begin position="62"/>
        <end position="71"/>
    </location>
</feature>
<dbReference type="GO" id="GO:0016607">
    <property type="term" value="C:nuclear speck"/>
    <property type="evidence" value="ECO:0007669"/>
    <property type="project" value="UniProtKB-SubCell"/>
</dbReference>
<feature type="region of interest" description="Disordered" evidence="8">
    <location>
        <begin position="58"/>
        <end position="138"/>
    </location>
</feature>
<feature type="region of interest" description="Disordered" evidence="8">
    <location>
        <begin position="517"/>
        <end position="544"/>
    </location>
</feature>
<dbReference type="InterPro" id="IPR046369">
    <property type="entry name" value="MAML1-3"/>
</dbReference>
<feature type="compositionally biased region" description="Polar residues" evidence="8">
    <location>
        <begin position="612"/>
        <end position="623"/>
    </location>
</feature>
<sequence>MMADYAGPPRHSAVMERLRRRIELFRRHHSNCESRYDRTALERLEMDRQQTFALHQRCLQSKAKRSNKHRQSQPASEQAALRGAGHGGGNADGDGGTGEQSRNDARIALQETVKRKQESTSSPISGEVNGFGDGYPKSKQVCLEESRQGVNSTGNGAVPPRSPLDTKHGIIIEPLPNGTCSQGAEQNSGRISDSVLPPRDFKLKQEPMDDILTPIHPGGSPNDLLPDLNLNEQEWRELMEEFNRSVPYEDIQDIFKDGFDERKDPELATPNPLPQTPLAPEQVNIKVEFSPASVTFDPEPRTVSPQVRPTSGGPALHTSSPVTCPSNSTVPSSAMPVSQPVRQLPQNLQIPGPSSKDRSHAQHLQQLAAREQQRTQLMQQAQQQQQVTKYHPPNHQTNHQAGWTQTAPSPSQLAGAYTMEKPNSPALYQQDISNPKQLMMPNPPHKNSPKGAESYPPAAGHSVPGQPPLLDYNNTRPLSHFHGSRVPSAAPLATSQQNKAALLSKPKAGLPFRSHLTPAQQEQSPYPPASHVPCGTSQPPGSALPGSHNNSAYPNVSLETRKQFLSHQQLMQNQQMQRHLTRPPPQYQDQNCQNPFQQQQQQVAQFAGSSQKLNSLGSTQGTQRMFPGVMGMAVGQNGGPTSAAPPAPTLAEMNLSSCVGGGLDTMRVPYGMNPHPGQGGAVNSTPLQRQPAGPLAATYRPQHMARMPTSMPNPIGNGMVNSMPNSISTSMPNSVPNGMPNTLPNTMPNSMPNPMPSGMPTSMPSSMPTQTQPWQAHSSMQQALGQQAPGGNGGMQVFSGTSYRIQPRLPKLPNNLPFAQAGLNNNRAHSTVNSPQMMASLSQQRANPALAPQPHPRPLAPPSQQQQQHQQQQQVLPGISVPMPDMAGFVQNQGNQVGSRPSLQCNQGYQVSRTANHELAFAYSDQAGGSLPSFPEESDLVDSLLKGPATQEWMDDLDELLASHQ</sequence>
<dbReference type="Gene3D" id="6.10.250.970">
    <property type="match status" value="1"/>
</dbReference>
<feature type="compositionally biased region" description="Low complexity" evidence="8">
    <location>
        <begin position="587"/>
        <end position="611"/>
    </location>
</feature>
<keyword evidence="5" id="KW-0010">Activator</keyword>
<dbReference type="Ensembl" id="ENSPKIT00000018005.1">
    <property type="protein sequence ID" value="ENSPKIP00000037051.1"/>
    <property type="gene ID" value="ENSPKIG00000015388.1"/>
</dbReference>
<reference evidence="10" key="2">
    <citation type="submission" date="2025-09" db="UniProtKB">
        <authorList>
            <consortium name="Ensembl"/>
        </authorList>
    </citation>
    <scope>IDENTIFICATION</scope>
</reference>
<feature type="compositionally biased region" description="Gly residues" evidence="8">
    <location>
        <begin position="84"/>
        <end position="98"/>
    </location>
</feature>
<accession>A0A3B3T3Z8</accession>
<feature type="region of interest" description="Disordered" evidence="8">
    <location>
        <begin position="569"/>
        <end position="623"/>
    </location>
</feature>
<organism evidence="10 11">
    <name type="scientific">Paramormyrops kingsleyae</name>
    <dbReference type="NCBI Taxonomy" id="1676925"/>
    <lineage>
        <taxon>Eukaryota</taxon>
        <taxon>Metazoa</taxon>
        <taxon>Chordata</taxon>
        <taxon>Craniata</taxon>
        <taxon>Vertebrata</taxon>
        <taxon>Euteleostomi</taxon>
        <taxon>Actinopterygii</taxon>
        <taxon>Neopterygii</taxon>
        <taxon>Teleostei</taxon>
        <taxon>Osteoglossocephala</taxon>
        <taxon>Osteoglossomorpha</taxon>
        <taxon>Osteoglossiformes</taxon>
        <taxon>Mormyridae</taxon>
        <taxon>Paramormyrops</taxon>
    </lineage>
</organism>
<dbReference type="Pfam" id="PF09596">
    <property type="entry name" value="MamL-1"/>
    <property type="match status" value="1"/>
</dbReference>
<feature type="compositionally biased region" description="Low complexity" evidence="8">
    <location>
        <begin position="374"/>
        <end position="386"/>
    </location>
</feature>
<dbReference type="InterPro" id="IPR048455">
    <property type="entry name" value="MAML1_3_TAD2"/>
</dbReference>
<feature type="compositionally biased region" description="Low complexity" evidence="8">
    <location>
        <begin position="761"/>
        <end position="773"/>
    </location>
</feature>
<dbReference type="Proteomes" id="UP000261540">
    <property type="component" value="Unplaced"/>
</dbReference>
<evidence type="ECO:0000259" key="9">
    <source>
        <dbReference type="SMART" id="SM01275"/>
    </source>
</evidence>
<feature type="region of interest" description="Disordered" evidence="8">
    <location>
        <begin position="292"/>
        <end position="417"/>
    </location>
</feature>
<evidence type="ECO:0000256" key="7">
    <source>
        <dbReference type="ARBA" id="ARBA00023242"/>
    </source>
</evidence>
<evidence type="ECO:0000256" key="2">
    <source>
        <dbReference type="ARBA" id="ARBA00008081"/>
    </source>
</evidence>
<feature type="compositionally biased region" description="Polar residues" evidence="8">
    <location>
        <begin position="890"/>
        <end position="901"/>
    </location>
</feature>
<feature type="region of interest" description="Disordered" evidence="8">
    <location>
        <begin position="435"/>
        <end position="501"/>
    </location>
</feature>
<feature type="compositionally biased region" description="Polar residues" evidence="8">
    <location>
        <begin position="774"/>
        <end position="785"/>
    </location>
</feature>
<evidence type="ECO:0000313" key="11">
    <source>
        <dbReference type="Proteomes" id="UP000261540"/>
    </source>
</evidence>
<evidence type="ECO:0000256" key="1">
    <source>
        <dbReference type="ARBA" id="ARBA00004324"/>
    </source>
</evidence>
<dbReference type="PANTHER" id="PTHR15692:SF19">
    <property type="entry name" value="MASTERMIND-LIKE PROTEIN 1"/>
    <property type="match status" value="1"/>
</dbReference>
<keyword evidence="3" id="KW-0914">Notch signaling pathway</keyword>
<dbReference type="GO" id="GO:0003713">
    <property type="term" value="F:transcription coactivator activity"/>
    <property type="evidence" value="ECO:0007669"/>
    <property type="project" value="InterPro"/>
</dbReference>
<feature type="region of interest" description="Disordered" evidence="8">
    <location>
        <begin position="838"/>
        <end position="901"/>
    </location>
</feature>
<feature type="compositionally biased region" description="Low complexity" evidence="8">
    <location>
        <begin position="862"/>
        <end position="874"/>
    </location>
</feature>
<name>A0A3B3T3Z8_9TELE</name>
<dbReference type="SMART" id="SM01275">
    <property type="entry name" value="MamL-1"/>
    <property type="match status" value="1"/>
</dbReference>
<feature type="compositionally biased region" description="Pro residues" evidence="8">
    <location>
        <begin position="851"/>
        <end position="861"/>
    </location>
</feature>
<keyword evidence="11" id="KW-1185">Reference proteome</keyword>
<feature type="region of interest" description="Disordered" evidence="8">
    <location>
        <begin position="761"/>
        <end position="799"/>
    </location>
</feature>
<dbReference type="InterPro" id="IPR019082">
    <property type="entry name" value="Mastermind-like_N"/>
</dbReference>
<dbReference type="GO" id="GO:0007221">
    <property type="term" value="P:positive regulation of transcription of Notch receptor target"/>
    <property type="evidence" value="ECO:0007669"/>
    <property type="project" value="InterPro"/>
</dbReference>
<dbReference type="PANTHER" id="PTHR15692">
    <property type="entry name" value="MASTERMIND-LIKE"/>
    <property type="match status" value="1"/>
</dbReference>
<keyword evidence="4" id="KW-0805">Transcription regulation</keyword>
<feature type="compositionally biased region" description="Polar residues" evidence="8">
    <location>
        <begin position="394"/>
        <end position="412"/>
    </location>
</feature>
<evidence type="ECO:0000256" key="8">
    <source>
        <dbReference type="SAM" id="MobiDB-lite"/>
    </source>
</evidence>
<comment type="similarity">
    <text evidence="2">Belongs to the mastermind family.</text>
</comment>
<dbReference type="GeneTree" id="ENSGT00950000183201"/>
<evidence type="ECO:0000256" key="5">
    <source>
        <dbReference type="ARBA" id="ARBA00023159"/>
    </source>
</evidence>
<evidence type="ECO:0000313" key="10">
    <source>
        <dbReference type="Ensembl" id="ENSPKIP00000037051.1"/>
    </source>
</evidence>
<evidence type="ECO:0000256" key="3">
    <source>
        <dbReference type="ARBA" id="ARBA00022976"/>
    </source>
</evidence>
<evidence type="ECO:0000256" key="6">
    <source>
        <dbReference type="ARBA" id="ARBA00023163"/>
    </source>
</evidence>
<feature type="compositionally biased region" description="Polar residues" evidence="8">
    <location>
        <begin position="317"/>
        <end position="349"/>
    </location>
</feature>
<evidence type="ECO:0000256" key="4">
    <source>
        <dbReference type="ARBA" id="ARBA00023015"/>
    </source>
</evidence>
<dbReference type="AlphaFoldDB" id="A0A3B3T3Z8"/>
<keyword evidence="6" id="KW-0804">Transcription</keyword>
<feature type="region of interest" description="Disordered" evidence="8">
    <location>
        <begin position="261"/>
        <end position="280"/>
    </location>
</feature>
<feature type="domain" description="Neurogenic mastermind-like N-terminal" evidence="9">
    <location>
        <begin position="9"/>
        <end position="68"/>
    </location>
</feature>
<dbReference type="STRING" id="1676925.ENSPKIP00000037051"/>
<proteinExistence type="inferred from homology"/>
<dbReference type="InterPro" id="IPR046370">
    <property type="entry name" value="MAML_N_sf"/>
</dbReference>
<dbReference type="OrthoDB" id="5982619at2759"/>
<protein>
    <submittedName>
        <fullName evidence="10">Mastermind like transcriptional coactivator 1</fullName>
    </submittedName>
</protein>
<keyword evidence="7" id="KW-0539">Nucleus</keyword>
<reference evidence="10" key="1">
    <citation type="submission" date="2025-08" db="UniProtKB">
        <authorList>
            <consortium name="Ensembl"/>
        </authorList>
    </citation>
    <scope>IDENTIFICATION</scope>
</reference>